<sequence length="133" mass="15632">MPLNPVKDLATLSTVEKYKLTSREFARSLYFTDDQAGLCQAFYSPSSDTFYTSRPLLCGIRMLSWRYPLARRRSRWCRLRNREQWRGFFSFGLIAIIHWRDVAGRGFFSRCSDFRDHVGCFAFPTSFGTLLFI</sequence>
<evidence type="ECO:0000313" key="2">
    <source>
        <dbReference type="Proteomes" id="UP001054945"/>
    </source>
</evidence>
<accession>A0AAV4XP17</accession>
<dbReference type="Proteomes" id="UP001054945">
    <property type="component" value="Unassembled WGS sequence"/>
</dbReference>
<reference evidence="1 2" key="1">
    <citation type="submission" date="2021-06" db="EMBL/GenBank/DDBJ databases">
        <title>Caerostris extrusa draft genome.</title>
        <authorList>
            <person name="Kono N."/>
            <person name="Arakawa K."/>
        </authorList>
    </citation>
    <scope>NUCLEOTIDE SEQUENCE [LARGE SCALE GENOMIC DNA]</scope>
</reference>
<name>A0AAV4XP17_CAEEX</name>
<organism evidence="1 2">
    <name type="scientific">Caerostris extrusa</name>
    <name type="common">Bark spider</name>
    <name type="synonym">Caerostris bankana</name>
    <dbReference type="NCBI Taxonomy" id="172846"/>
    <lineage>
        <taxon>Eukaryota</taxon>
        <taxon>Metazoa</taxon>
        <taxon>Ecdysozoa</taxon>
        <taxon>Arthropoda</taxon>
        <taxon>Chelicerata</taxon>
        <taxon>Arachnida</taxon>
        <taxon>Araneae</taxon>
        <taxon>Araneomorphae</taxon>
        <taxon>Entelegynae</taxon>
        <taxon>Araneoidea</taxon>
        <taxon>Araneidae</taxon>
        <taxon>Caerostris</taxon>
    </lineage>
</organism>
<proteinExistence type="predicted"/>
<keyword evidence="2" id="KW-1185">Reference proteome</keyword>
<comment type="caution">
    <text evidence="1">The sequence shown here is derived from an EMBL/GenBank/DDBJ whole genome shotgun (WGS) entry which is preliminary data.</text>
</comment>
<gene>
    <name evidence="1" type="ORF">CEXT_87891</name>
</gene>
<dbReference type="EMBL" id="BPLR01018084">
    <property type="protein sequence ID" value="GIY96746.1"/>
    <property type="molecule type" value="Genomic_DNA"/>
</dbReference>
<protein>
    <submittedName>
        <fullName evidence="1">Uncharacterized protein</fullName>
    </submittedName>
</protein>
<evidence type="ECO:0000313" key="1">
    <source>
        <dbReference type="EMBL" id="GIY96746.1"/>
    </source>
</evidence>
<dbReference type="AlphaFoldDB" id="A0AAV4XP17"/>